<dbReference type="Pfam" id="PF13588">
    <property type="entry name" value="HSDR_N_2"/>
    <property type="match status" value="1"/>
</dbReference>
<protein>
    <submittedName>
        <fullName evidence="2">Type I restriction and modification enzyme subunit R-like protein</fullName>
    </submittedName>
</protein>
<reference evidence="2 3" key="1">
    <citation type="submission" date="2018-06" db="EMBL/GenBank/DDBJ databases">
        <title>Genomic Encyclopedia of Archaeal and Bacterial Type Strains, Phase II (KMG-II): from individual species to whole genera.</title>
        <authorList>
            <person name="Goeker M."/>
        </authorList>
    </citation>
    <scope>NUCLEOTIDE SEQUENCE [LARGE SCALE GENOMIC DNA]</scope>
    <source>
        <strain evidence="2 3">DSM 29821</strain>
    </source>
</reference>
<accession>A0A327WD21</accession>
<keyword evidence="3" id="KW-1185">Reference proteome</keyword>
<evidence type="ECO:0000259" key="1">
    <source>
        <dbReference type="Pfam" id="PF13588"/>
    </source>
</evidence>
<dbReference type="Proteomes" id="UP000249819">
    <property type="component" value="Unassembled WGS sequence"/>
</dbReference>
<name>A0A327WD21_9BACT</name>
<dbReference type="AlphaFoldDB" id="A0A327WD21"/>
<proteinExistence type="predicted"/>
<evidence type="ECO:0000313" key="3">
    <source>
        <dbReference type="Proteomes" id="UP000249819"/>
    </source>
</evidence>
<dbReference type="EMBL" id="QLMA01000001">
    <property type="protein sequence ID" value="RAJ87376.1"/>
    <property type="molecule type" value="Genomic_DNA"/>
</dbReference>
<gene>
    <name evidence="2" type="ORF">CLV59_101125</name>
</gene>
<organism evidence="2 3">
    <name type="scientific">Chitinophaga dinghuensis</name>
    <dbReference type="NCBI Taxonomy" id="1539050"/>
    <lineage>
        <taxon>Bacteria</taxon>
        <taxon>Pseudomonadati</taxon>
        <taxon>Bacteroidota</taxon>
        <taxon>Chitinophagia</taxon>
        <taxon>Chitinophagales</taxon>
        <taxon>Chitinophagaceae</taxon>
        <taxon>Chitinophaga</taxon>
    </lineage>
</organism>
<dbReference type="RefSeq" id="WP_245950729.1">
    <property type="nucleotide sequence ID" value="NZ_QLMA01000001.1"/>
</dbReference>
<feature type="domain" description="Type I restriction enzyme R protein N-terminal" evidence="1">
    <location>
        <begin position="61"/>
        <end position="170"/>
    </location>
</feature>
<evidence type="ECO:0000313" key="2">
    <source>
        <dbReference type="EMBL" id="RAJ87376.1"/>
    </source>
</evidence>
<comment type="caution">
    <text evidence="2">The sequence shown here is derived from an EMBL/GenBank/DDBJ whole genome shotgun (WGS) entry which is preliminary data.</text>
</comment>
<dbReference type="InterPro" id="IPR029464">
    <property type="entry name" value="HSDR_N"/>
</dbReference>
<sequence>MKEGPANWQDFLFYQLFYLRDINTTRLIQIQFPEPDFKVMKEGDKTLIFDRFRKKYVVLTPEEWVRQNFLQYLVQVKQYPASLIAVEKEIYLGEMKKRFDIVVYSRDAKPWMLIECKEMNVPLGPQTLEQAVRYKMVIPADYLVITNGSHTYCCTYRAETAGWHFLEELPGYGS</sequence>